<evidence type="ECO:0000256" key="1">
    <source>
        <dbReference type="ARBA" id="ARBA00023015"/>
    </source>
</evidence>
<name>A0ABU0J8C0_9HYPH</name>
<dbReference type="SUPFAM" id="SSF46785">
    <property type="entry name" value="Winged helix' DNA-binding domain"/>
    <property type="match status" value="1"/>
</dbReference>
<sequence>MTIEASKLFGAIRKSPNLASGLVESFVAQIESGELRPGQRLPTEQALVAATGVSRTVVREALAALRTRGLVTTRQGLGAFVSADPAPAAFAVASEDLESISDVLRLLELRMSVEIGAAGLSAQRRTEGDLARMHAHLDRLEDAITSASSGAQEDFAFHRAVLQSTQNPYFVRFLDAFGSSIIPRQRLRLDAMTAQERQAYLRRIQREHRKILEAIAAGDAAAAQRAARDHLLKAYQRYEALGQQGDAHAPA</sequence>
<evidence type="ECO:0000256" key="2">
    <source>
        <dbReference type="ARBA" id="ARBA00023125"/>
    </source>
</evidence>
<organism evidence="5 6">
    <name type="scientific">Labrys wisconsinensis</name>
    <dbReference type="NCBI Taxonomy" id="425677"/>
    <lineage>
        <taxon>Bacteria</taxon>
        <taxon>Pseudomonadati</taxon>
        <taxon>Pseudomonadota</taxon>
        <taxon>Alphaproteobacteria</taxon>
        <taxon>Hyphomicrobiales</taxon>
        <taxon>Xanthobacteraceae</taxon>
        <taxon>Labrys</taxon>
    </lineage>
</organism>
<dbReference type="PANTHER" id="PTHR43537:SF5">
    <property type="entry name" value="UXU OPERON TRANSCRIPTIONAL REGULATOR"/>
    <property type="match status" value="1"/>
</dbReference>
<keyword evidence="3" id="KW-0804">Transcription</keyword>
<evidence type="ECO:0000313" key="6">
    <source>
        <dbReference type="Proteomes" id="UP001242480"/>
    </source>
</evidence>
<dbReference type="Gene3D" id="1.20.120.530">
    <property type="entry name" value="GntR ligand-binding domain-like"/>
    <property type="match status" value="1"/>
</dbReference>
<dbReference type="RefSeq" id="WP_307272141.1">
    <property type="nucleotide sequence ID" value="NZ_JAUSVX010000003.1"/>
</dbReference>
<dbReference type="Pfam" id="PF00392">
    <property type="entry name" value="GntR"/>
    <property type="match status" value="1"/>
</dbReference>
<dbReference type="SMART" id="SM00345">
    <property type="entry name" value="HTH_GNTR"/>
    <property type="match status" value="1"/>
</dbReference>
<dbReference type="InterPro" id="IPR036388">
    <property type="entry name" value="WH-like_DNA-bd_sf"/>
</dbReference>
<keyword evidence="6" id="KW-1185">Reference proteome</keyword>
<protein>
    <submittedName>
        <fullName evidence="5">DNA-binding FadR family transcriptional regulator</fullName>
    </submittedName>
</protein>
<dbReference type="SUPFAM" id="SSF48008">
    <property type="entry name" value="GntR ligand-binding domain-like"/>
    <property type="match status" value="1"/>
</dbReference>
<evidence type="ECO:0000256" key="3">
    <source>
        <dbReference type="ARBA" id="ARBA00023163"/>
    </source>
</evidence>
<accession>A0ABU0J8C0</accession>
<evidence type="ECO:0000313" key="5">
    <source>
        <dbReference type="EMBL" id="MDQ0469427.1"/>
    </source>
</evidence>
<dbReference type="EMBL" id="JAUSVX010000003">
    <property type="protein sequence ID" value="MDQ0469427.1"/>
    <property type="molecule type" value="Genomic_DNA"/>
</dbReference>
<dbReference type="InterPro" id="IPR011711">
    <property type="entry name" value="GntR_C"/>
</dbReference>
<dbReference type="PANTHER" id="PTHR43537">
    <property type="entry name" value="TRANSCRIPTIONAL REGULATOR, GNTR FAMILY"/>
    <property type="match status" value="1"/>
</dbReference>
<proteinExistence type="predicted"/>
<dbReference type="PRINTS" id="PR00035">
    <property type="entry name" value="HTHGNTR"/>
</dbReference>
<dbReference type="CDD" id="cd07377">
    <property type="entry name" value="WHTH_GntR"/>
    <property type="match status" value="1"/>
</dbReference>
<keyword evidence="2 5" id="KW-0238">DNA-binding</keyword>
<feature type="domain" description="HTH gntR-type" evidence="4">
    <location>
        <begin position="16"/>
        <end position="84"/>
    </location>
</feature>
<dbReference type="Proteomes" id="UP001242480">
    <property type="component" value="Unassembled WGS sequence"/>
</dbReference>
<comment type="caution">
    <text evidence="5">The sequence shown here is derived from an EMBL/GenBank/DDBJ whole genome shotgun (WGS) entry which is preliminary data.</text>
</comment>
<dbReference type="InterPro" id="IPR000524">
    <property type="entry name" value="Tscrpt_reg_HTH_GntR"/>
</dbReference>
<reference evidence="5 6" key="1">
    <citation type="submission" date="2023-07" db="EMBL/GenBank/DDBJ databases">
        <title>Genomic Encyclopedia of Type Strains, Phase IV (KMG-IV): sequencing the most valuable type-strain genomes for metagenomic binning, comparative biology and taxonomic classification.</title>
        <authorList>
            <person name="Goeker M."/>
        </authorList>
    </citation>
    <scope>NUCLEOTIDE SEQUENCE [LARGE SCALE GENOMIC DNA]</scope>
    <source>
        <strain evidence="5 6">DSM 19619</strain>
    </source>
</reference>
<gene>
    <name evidence="5" type="ORF">QO011_002438</name>
</gene>
<dbReference type="InterPro" id="IPR036390">
    <property type="entry name" value="WH_DNA-bd_sf"/>
</dbReference>
<dbReference type="InterPro" id="IPR008920">
    <property type="entry name" value="TF_FadR/GntR_C"/>
</dbReference>
<keyword evidence="1" id="KW-0805">Transcription regulation</keyword>
<dbReference type="Pfam" id="PF07729">
    <property type="entry name" value="FCD"/>
    <property type="match status" value="1"/>
</dbReference>
<dbReference type="SMART" id="SM00895">
    <property type="entry name" value="FCD"/>
    <property type="match status" value="1"/>
</dbReference>
<evidence type="ECO:0000259" key="4">
    <source>
        <dbReference type="PROSITE" id="PS50949"/>
    </source>
</evidence>
<dbReference type="Gene3D" id="1.10.10.10">
    <property type="entry name" value="Winged helix-like DNA-binding domain superfamily/Winged helix DNA-binding domain"/>
    <property type="match status" value="1"/>
</dbReference>
<dbReference type="GO" id="GO:0003677">
    <property type="term" value="F:DNA binding"/>
    <property type="evidence" value="ECO:0007669"/>
    <property type="project" value="UniProtKB-KW"/>
</dbReference>
<dbReference type="PROSITE" id="PS50949">
    <property type="entry name" value="HTH_GNTR"/>
    <property type="match status" value="1"/>
</dbReference>